<evidence type="ECO:0000256" key="1">
    <source>
        <dbReference type="ARBA" id="ARBA00006889"/>
    </source>
</evidence>
<dbReference type="PRINTS" id="PR01171">
    <property type="entry name" value="BCTLIPOCALIN"/>
</dbReference>
<sequence>MKSIILILIIFSSQFASSSFDVNTFDKKKFSGLWYEIARTYNSFQENCVASSVEYILEDDTYDVFNRCFENELDGKLIQYNGDAKVSQIENNISLDMTYFYLFTSSYKIIYLNNYKTAIITDDDYSNLWIMSRVPSIDQSELKMILKKLENKMDTSKLIFTKLDPKGRYK</sequence>
<dbReference type="PANTHER" id="PTHR10612">
    <property type="entry name" value="APOLIPOPROTEIN D"/>
    <property type="match status" value="1"/>
</dbReference>
<dbReference type="SUPFAM" id="SSF50814">
    <property type="entry name" value="Lipocalins"/>
    <property type="match status" value="1"/>
</dbReference>
<comment type="similarity">
    <text evidence="1 2">Belongs to the calycin superfamily. Lipocalin family.</text>
</comment>
<feature type="domain" description="Lipocalin/cytosolic fatty-acid binding" evidence="3">
    <location>
        <begin position="26"/>
        <end position="161"/>
    </location>
</feature>
<organism evidence="4 5">
    <name type="scientific">Arcobacter acticola</name>
    <dbReference type="NCBI Taxonomy" id="1849015"/>
    <lineage>
        <taxon>Bacteria</taxon>
        <taxon>Pseudomonadati</taxon>
        <taxon>Campylobacterota</taxon>
        <taxon>Epsilonproteobacteria</taxon>
        <taxon>Campylobacterales</taxon>
        <taxon>Arcobacteraceae</taxon>
        <taxon>Arcobacter</taxon>
    </lineage>
</organism>
<dbReference type="Proteomes" id="UP000503483">
    <property type="component" value="Chromosome"/>
</dbReference>
<dbReference type="KEGG" id="paco:AACT_1692"/>
<feature type="signal peptide" evidence="2">
    <location>
        <begin position="1"/>
        <end position="18"/>
    </location>
</feature>
<dbReference type="InterPro" id="IPR047202">
    <property type="entry name" value="Lipocalin_Blc-like_dom"/>
</dbReference>
<dbReference type="PROSITE" id="PS00213">
    <property type="entry name" value="LIPOCALIN"/>
    <property type="match status" value="1"/>
</dbReference>
<feature type="chain" id="PRO_5027204150" evidence="2">
    <location>
        <begin position="19"/>
        <end position="170"/>
    </location>
</feature>
<reference evidence="4 5" key="1">
    <citation type="submission" date="2019-08" db="EMBL/GenBank/DDBJ databases">
        <title>Complete genome sequence of Arcobacter acticola.</title>
        <authorList>
            <person name="Miller W."/>
        </authorList>
    </citation>
    <scope>NUCLEOTIDE SEQUENCE [LARGE SCALE GENOMIC DNA]</scope>
    <source>
        <strain evidence="4 5">KCTC 52212</strain>
    </source>
</reference>
<accession>A0A6M8EWG7</accession>
<evidence type="ECO:0000313" key="5">
    <source>
        <dbReference type="Proteomes" id="UP000503483"/>
    </source>
</evidence>
<proteinExistence type="inferred from homology"/>
<evidence type="ECO:0000256" key="2">
    <source>
        <dbReference type="PIRNR" id="PIRNR036893"/>
    </source>
</evidence>
<dbReference type="Pfam" id="PF08212">
    <property type="entry name" value="Lipocalin_2"/>
    <property type="match status" value="1"/>
</dbReference>
<protein>
    <submittedName>
        <fullName evidence="4">Lipocalin domain-containing protein</fullName>
    </submittedName>
</protein>
<evidence type="ECO:0000259" key="3">
    <source>
        <dbReference type="Pfam" id="PF08212"/>
    </source>
</evidence>
<evidence type="ECO:0000313" key="4">
    <source>
        <dbReference type="EMBL" id="QKE28847.1"/>
    </source>
</evidence>
<name>A0A6M8EWG7_9BACT</name>
<dbReference type="Gene3D" id="2.40.128.20">
    <property type="match status" value="1"/>
</dbReference>
<dbReference type="GO" id="GO:0006950">
    <property type="term" value="P:response to stress"/>
    <property type="evidence" value="ECO:0007669"/>
    <property type="project" value="UniProtKB-ARBA"/>
</dbReference>
<dbReference type="PIRSF" id="PIRSF036893">
    <property type="entry name" value="Lipocalin_ApoD"/>
    <property type="match status" value="1"/>
</dbReference>
<dbReference type="PANTHER" id="PTHR10612:SF34">
    <property type="entry name" value="APOLIPOPROTEIN D"/>
    <property type="match status" value="1"/>
</dbReference>
<dbReference type="CDD" id="cd19438">
    <property type="entry name" value="lipocalin_Blc-like"/>
    <property type="match status" value="1"/>
</dbReference>
<keyword evidence="2" id="KW-0732">Signal</keyword>
<dbReference type="InterPro" id="IPR002446">
    <property type="entry name" value="Lipocalin_bac"/>
</dbReference>
<dbReference type="InterPro" id="IPR000566">
    <property type="entry name" value="Lipocln_cytosolic_FA-bd_dom"/>
</dbReference>
<dbReference type="RefSeq" id="WP_228720464.1">
    <property type="nucleotide sequence ID" value="NZ_CP042652.1"/>
</dbReference>
<dbReference type="AlphaFoldDB" id="A0A6M8EWG7"/>
<dbReference type="InterPro" id="IPR012674">
    <property type="entry name" value="Calycin"/>
</dbReference>
<dbReference type="EMBL" id="CP042652">
    <property type="protein sequence ID" value="QKE28847.1"/>
    <property type="molecule type" value="Genomic_DNA"/>
</dbReference>
<gene>
    <name evidence="4" type="ORF">AACT_1692</name>
</gene>
<dbReference type="InterPro" id="IPR022271">
    <property type="entry name" value="Lipocalin_ApoD"/>
</dbReference>
<keyword evidence="5" id="KW-1185">Reference proteome</keyword>
<dbReference type="InterPro" id="IPR022272">
    <property type="entry name" value="Lipocalin_CS"/>
</dbReference>